<evidence type="ECO:0000313" key="7">
    <source>
        <dbReference type="Proteomes" id="UP000031971"/>
    </source>
</evidence>
<gene>
    <name evidence="6" type="ORF">CCC_01590</name>
</gene>
<feature type="domain" description="Zinc finger DksA/TraR C4-type" evidence="5">
    <location>
        <begin position="31"/>
        <end position="64"/>
    </location>
</feature>
<dbReference type="SUPFAM" id="SSF57716">
    <property type="entry name" value="Glucocorticoid receptor-like (DNA-binding domain)"/>
    <property type="match status" value="1"/>
</dbReference>
<evidence type="ECO:0000256" key="4">
    <source>
        <dbReference type="PROSITE-ProRule" id="PRU00510"/>
    </source>
</evidence>
<evidence type="ECO:0000256" key="2">
    <source>
        <dbReference type="ARBA" id="ARBA00022771"/>
    </source>
</evidence>
<accession>A0A0C2YAG3</accession>
<keyword evidence="7" id="KW-1185">Reference proteome</keyword>
<name>A0A0C2YAG3_PARME</name>
<keyword evidence="2" id="KW-0863">Zinc-finger</keyword>
<dbReference type="OrthoDB" id="9811543at2"/>
<feature type="zinc finger region" description="dksA C4-type" evidence="4">
    <location>
        <begin position="35"/>
        <end position="59"/>
    </location>
</feature>
<dbReference type="GO" id="GO:0008270">
    <property type="term" value="F:zinc ion binding"/>
    <property type="evidence" value="ECO:0007669"/>
    <property type="project" value="UniProtKB-KW"/>
</dbReference>
<dbReference type="Proteomes" id="UP000031971">
    <property type="component" value="Unassembled WGS sequence"/>
</dbReference>
<evidence type="ECO:0000256" key="1">
    <source>
        <dbReference type="ARBA" id="ARBA00022723"/>
    </source>
</evidence>
<evidence type="ECO:0000313" key="6">
    <source>
        <dbReference type="EMBL" id="KIL96724.1"/>
    </source>
</evidence>
<dbReference type="RefSeq" id="WP_041042952.1">
    <property type="nucleotide sequence ID" value="NZ_JXSL01000035.1"/>
</dbReference>
<dbReference type="InterPro" id="IPR000962">
    <property type="entry name" value="Znf_DskA_TraR"/>
</dbReference>
<evidence type="ECO:0000259" key="5">
    <source>
        <dbReference type="Pfam" id="PF01258"/>
    </source>
</evidence>
<keyword evidence="1" id="KW-0479">Metal-binding</keyword>
<keyword evidence="3" id="KW-0862">Zinc</keyword>
<dbReference type="PROSITE" id="PS51128">
    <property type="entry name" value="ZF_DKSA_2"/>
    <property type="match status" value="1"/>
</dbReference>
<dbReference type="AlphaFoldDB" id="A0A0C2YAG3"/>
<dbReference type="EMBL" id="JXSL01000035">
    <property type="protein sequence ID" value="KIL96724.1"/>
    <property type="molecule type" value="Genomic_DNA"/>
</dbReference>
<comment type="caution">
    <text evidence="6">The sequence shown here is derived from an EMBL/GenBank/DDBJ whole genome shotgun (WGS) entry which is preliminary data.</text>
</comment>
<dbReference type="Gene3D" id="1.20.120.910">
    <property type="entry name" value="DksA, coiled-coil domain"/>
    <property type="match status" value="1"/>
</dbReference>
<reference evidence="6 7" key="1">
    <citation type="submission" date="2015-01" db="EMBL/GenBank/DDBJ databases">
        <title>Genome Sequence of Magnetospirillum magnetotacticum Strain MS-1.</title>
        <authorList>
            <person name="Marinov G.K."/>
            <person name="Smalley M.D."/>
            <person name="DeSalvo G."/>
        </authorList>
    </citation>
    <scope>NUCLEOTIDE SEQUENCE [LARGE SCALE GENOMIC DNA]</scope>
    <source>
        <strain evidence="6 7">MS-1</strain>
    </source>
</reference>
<sequence>MDEIDTANERAELMTNMAIQVALSRQPKGPSSGVCRACGQAIEAARLQANPAAPTCCDCAAEAEAEHQRRRKLGGRG</sequence>
<evidence type="ECO:0000256" key="3">
    <source>
        <dbReference type="ARBA" id="ARBA00022833"/>
    </source>
</evidence>
<organism evidence="6 7">
    <name type="scientific">Paramagnetospirillum magnetotacticum MS-1</name>
    <dbReference type="NCBI Taxonomy" id="272627"/>
    <lineage>
        <taxon>Bacteria</taxon>
        <taxon>Pseudomonadati</taxon>
        <taxon>Pseudomonadota</taxon>
        <taxon>Alphaproteobacteria</taxon>
        <taxon>Rhodospirillales</taxon>
        <taxon>Magnetospirillaceae</taxon>
        <taxon>Paramagnetospirillum</taxon>
    </lineage>
</organism>
<proteinExistence type="predicted"/>
<protein>
    <recommendedName>
        <fullName evidence="5">Zinc finger DksA/TraR C4-type domain-containing protein</fullName>
    </recommendedName>
</protein>
<dbReference type="Pfam" id="PF01258">
    <property type="entry name" value="zf-dskA_traR"/>
    <property type="match status" value="1"/>
</dbReference>